<comment type="function">
    <text evidence="1 8">Involved in DNA repair and RecF pathway recombination.</text>
</comment>
<evidence type="ECO:0000256" key="8">
    <source>
        <dbReference type="HAMAP-Rule" id="MF_00201"/>
    </source>
</evidence>
<dbReference type="Proteomes" id="UP001500383">
    <property type="component" value="Unassembled WGS sequence"/>
</dbReference>
<evidence type="ECO:0000313" key="11">
    <source>
        <dbReference type="EMBL" id="GAA1707322.1"/>
    </source>
</evidence>
<protein>
    <recommendedName>
        <fullName evidence="3 8">DNA repair protein RecO</fullName>
    </recommendedName>
    <alternativeName>
        <fullName evidence="7 8">Recombination protein O</fullName>
    </alternativeName>
</protein>
<dbReference type="HAMAP" id="MF_00201">
    <property type="entry name" value="RecO"/>
    <property type="match status" value="1"/>
</dbReference>
<dbReference type="Gene3D" id="2.40.50.140">
    <property type="entry name" value="Nucleic acid-binding proteins"/>
    <property type="match status" value="1"/>
</dbReference>
<dbReference type="PANTHER" id="PTHR33991">
    <property type="entry name" value="DNA REPAIR PROTEIN RECO"/>
    <property type="match status" value="1"/>
</dbReference>
<comment type="similarity">
    <text evidence="2 8">Belongs to the RecO family.</text>
</comment>
<dbReference type="Pfam" id="PF11967">
    <property type="entry name" value="RecO_N"/>
    <property type="match status" value="1"/>
</dbReference>
<dbReference type="PANTHER" id="PTHR33991:SF1">
    <property type="entry name" value="DNA REPAIR PROTEIN RECO"/>
    <property type="match status" value="1"/>
</dbReference>
<feature type="region of interest" description="Disordered" evidence="9">
    <location>
        <begin position="259"/>
        <end position="302"/>
    </location>
</feature>
<evidence type="ECO:0000259" key="10">
    <source>
        <dbReference type="Pfam" id="PF11967"/>
    </source>
</evidence>
<evidence type="ECO:0000256" key="9">
    <source>
        <dbReference type="SAM" id="MobiDB-lite"/>
    </source>
</evidence>
<evidence type="ECO:0000313" key="12">
    <source>
        <dbReference type="Proteomes" id="UP001500383"/>
    </source>
</evidence>
<dbReference type="InterPro" id="IPR042242">
    <property type="entry name" value="RecO_C"/>
</dbReference>
<evidence type="ECO:0000256" key="1">
    <source>
        <dbReference type="ARBA" id="ARBA00003065"/>
    </source>
</evidence>
<accession>A0ABN2IL99</accession>
<sequence>MHPFTDTGLVVRTYDLGEADRIVTLLTRHHGLVRAVARAVRRTRSRMGASLEPFAVVEVQIAPGRGRSGLGTVRQASSRESLARPLVADYPAYTSGCVVLETAERLAGEDGAPTPRLLGLAVGALRSLAEHRRPPGLVADAFLLRAMAASGWEPVLDCCVSCGVVGPHRAFHVASGGTVCVHCRPQGCAMLTPGVTEHLSALLAGEWEAVVGSSPAVVRQASGIAAAHLQWHLERDLRSLPLVDRGTVDPVSAAPATAVPIPAEPVPAAPVPAVPAPDGPRPAEPVPDEPVEESRARTTQIP</sequence>
<dbReference type="SUPFAM" id="SSF50249">
    <property type="entry name" value="Nucleic acid-binding proteins"/>
    <property type="match status" value="1"/>
</dbReference>
<dbReference type="SUPFAM" id="SSF57863">
    <property type="entry name" value="ArfGap/RecO-like zinc finger"/>
    <property type="match status" value="1"/>
</dbReference>
<evidence type="ECO:0000256" key="6">
    <source>
        <dbReference type="ARBA" id="ARBA00023204"/>
    </source>
</evidence>
<dbReference type="InterPro" id="IPR012340">
    <property type="entry name" value="NA-bd_OB-fold"/>
</dbReference>
<dbReference type="InterPro" id="IPR022572">
    <property type="entry name" value="DNA_rep/recomb_RecO_N"/>
</dbReference>
<feature type="domain" description="DNA replication/recombination mediator RecO N-terminal" evidence="10">
    <location>
        <begin position="1"/>
        <end position="80"/>
    </location>
</feature>
<proteinExistence type="inferred from homology"/>
<evidence type="ECO:0000256" key="2">
    <source>
        <dbReference type="ARBA" id="ARBA00007452"/>
    </source>
</evidence>
<evidence type="ECO:0000256" key="5">
    <source>
        <dbReference type="ARBA" id="ARBA00023172"/>
    </source>
</evidence>
<keyword evidence="4 8" id="KW-0227">DNA damage</keyword>
<dbReference type="RefSeq" id="WP_259844136.1">
    <property type="nucleotide sequence ID" value="NZ_BAAAQG010000007.1"/>
</dbReference>
<feature type="compositionally biased region" description="Pro residues" evidence="9">
    <location>
        <begin position="262"/>
        <end position="285"/>
    </location>
</feature>
<keyword evidence="6 8" id="KW-0234">DNA repair</keyword>
<comment type="caution">
    <text evidence="11">The sequence shown here is derived from an EMBL/GenBank/DDBJ whole genome shotgun (WGS) entry which is preliminary data.</text>
</comment>
<dbReference type="Pfam" id="PF02565">
    <property type="entry name" value="RecO_C"/>
    <property type="match status" value="1"/>
</dbReference>
<evidence type="ECO:0000256" key="4">
    <source>
        <dbReference type="ARBA" id="ARBA00022763"/>
    </source>
</evidence>
<reference evidence="11 12" key="1">
    <citation type="journal article" date="2019" name="Int. J. Syst. Evol. Microbiol.">
        <title>The Global Catalogue of Microorganisms (GCM) 10K type strain sequencing project: providing services to taxonomists for standard genome sequencing and annotation.</title>
        <authorList>
            <consortium name="The Broad Institute Genomics Platform"/>
            <consortium name="The Broad Institute Genome Sequencing Center for Infectious Disease"/>
            <person name="Wu L."/>
            <person name="Ma J."/>
        </authorList>
    </citation>
    <scope>NUCLEOTIDE SEQUENCE [LARGE SCALE GENOMIC DNA]</scope>
    <source>
        <strain evidence="11 12">JCM 16002</strain>
    </source>
</reference>
<dbReference type="NCBIfam" id="TIGR00613">
    <property type="entry name" value="reco"/>
    <property type="match status" value="1"/>
</dbReference>
<dbReference type="Gene3D" id="1.20.1440.120">
    <property type="entry name" value="Recombination protein O, C-terminal domain"/>
    <property type="match status" value="1"/>
</dbReference>
<organism evidence="11 12">
    <name type="scientific">Dietzia cercidiphylli</name>
    <dbReference type="NCBI Taxonomy" id="498199"/>
    <lineage>
        <taxon>Bacteria</taxon>
        <taxon>Bacillati</taxon>
        <taxon>Actinomycetota</taxon>
        <taxon>Actinomycetes</taxon>
        <taxon>Mycobacteriales</taxon>
        <taxon>Dietziaceae</taxon>
        <taxon>Dietzia</taxon>
    </lineage>
</organism>
<gene>
    <name evidence="8 11" type="primary">recO</name>
    <name evidence="11" type="ORF">GCM10009831_16220</name>
</gene>
<evidence type="ECO:0000256" key="7">
    <source>
        <dbReference type="ARBA" id="ARBA00033409"/>
    </source>
</evidence>
<dbReference type="InterPro" id="IPR003717">
    <property type="entry name" value="RecO"/>
</dbReference>
<evidence type="ECO:0000256" key="3">
    <source>
        <dbReference type="ARBA" id="ARBA00021310"/>
    </source>
</evidence>
<dbReference type="InterPro" id="IPR037278">
    <property type="entry name" value="ARFGAP/RecO"/>
</dbReference>
<keyword evidence="12" id="KW-1185">Reference proteome</keyword>
<keyword evidence="5 8" id="KW-0233">DNA recombination</keyword>
<name>A0ABN2IL99_9ACTN</name>
<dbReference type="EMBL" id="BAAAQG010000007">
    <property type="protein sequence ID" value="GAA1707322.1"/>
    <property type="molecule type" value="Genomic_DNA"/>
</dbReference>